<dbReference type="Proteomes" id="UP001497382">
    <property type="component" value="Unassembled WGS sequence"/>
</dbReference>
<dbReference type="Gene3D" id="3.40.50.150">
    <property type="entry name" value="Vaccinia Virus protein VP39"/>
    <property type="match status" value="1"/>
</dbReference>
<name>A0AAV1ZN88_9ARAC</name>
<dbReference type="AlphaFoldDB" id="A0AAV1ZN88"/>
<keyword evidence="2" id="KW-1185">Reference proteome</keyword>
<accession>A0AAV1ZN88</accession>
<evidence type="ECO:0000313" key="1">
    <source>
        <dbReference type="EMBL" id="CAL1273284.1"/>
    </source>
</evidence>
<dbReference type="InterPro" id="IPR029063">
    <property type="entry name" value="SAM-dependent_MTases_sf"/>
</dbReference>
<comment type="caution">
    <text evidence="1">The sequence shown here is derived from an EMBL/GenBank/DDBJ whole genome shotgun (WGS) entry which is preliminary data.</text>
</comment>
<evidence type="ECO:0000313" key="2">
    <source>
        <dbReference type="Proteomes" id="UP001497382"/>
    </source>
</evidence>
<dbReference type="EMBL" id="CAXIEN010000066">
    <property type="protein sequence ID" value="CAL1273284.1"/>
    <property type="molecule type" value="Genomic_DNA"/>
</dbReference>
<sequence length="355" mass="40000">MNTSGLPDYFDSNTVKKDISLESYLENSESDSTSSSECSEVSLEGYSSSIDSDSDESCIIANNTESLDDKLVIFKFYKTLSVKLLKTFSVGYSEALNSVQHLMNTYRRVSCGNLPTEIDYTKKSNCIGYLQRYAACHAALVLDAISDIFDSSSSHVLLSKLNKKSLNVMFLGGGPGNDFVGFLTALFSHHYHLFDLDVTVVDKMSGWEDVFSETVENLRGGDCGKASWFFEEVNIMTTFIAVDLKNIEEWNKNMKDKMQNADIVFFIKALSHIPDGDKLQVLQNVVTSMKLESHLIYIDYPYPNEVFSSLSGYLRAVYHSYKTRYNLVHKDSAFGFSNIDSCRAVAKLFQRCENY</sequence>
<protein>
    <submittedName>
        <fullName evidence="1">Uncharacterized protein</fullName>
    </submittedName>
</protein>
<proteinExistence type="predicted"/>
<gene>
    <name evidence="1" type="ORF">LARSCL_LOCUS6807</name>
</gene>
<organism evidence="1 2">
    <name type="scientific">Larinioides sclopetarius</name>
    <dbReference type="NCBI Taxonomy" id="280406"/>
    <lineage>
        <taxon>Eukaryota</taxon>
        <taxon>Metazoa</taxon>
        <taxon>Ecdysozoa</taxon>
        <taxon>Arthropoda</taxon>
        <taxon>Chelicerata</taxon>
        <taxon>Arachnida</taxon>
        <taxon>Araneae</taxon>
        <taxon>Araneomorphae</taxon>
        <taxon>Entelegynae</taxon>
        <taxon>Araneoidea</taxon>
        <taxon>Araneidae</taxon>
        <taxon>Larinioides</taxon>
    </lineage>
</organism>
<reference evidence="1 2" key="1">
    <citation type="submission" date="2024-04" db="EMBL/GenBank/DDBJ databases">
        <authorList>
            <person name="Rising A."/>
            <person name="Reimegard J."/>
            <person name="Sonavane S."/>
            <person name="Akerstrom W."/>
            <person name="Nylinder S."/>
            <person name="Hedman E."/>
            <person name="Kallberg Y."/>
        </authorList>
    </citation>
    <scope>NUCLEOTIDE SEQUENCE [LARGE SCALE GENOMIC DNA]</scope>
</reference>